<proteinExistence type="predicted"/>
<organism evidence="2 3">
    <name type="scientific">Martelella alba</name>
    <dbReference type="NCBI Taxonomy" id="2590451"/>
    <lineage>
        <taxon>Bacteria</taxon>
        <taxon>Pseudomonadati</taxon>
        <taxon>Pseudomonadota</taxon>
        <taxon>Alphaproteobacteria</taxon>
        <taxon>Hyphomicrobiales</taxon>
        <taxon>Aurantimonadaceae</taxon>
        <taxon>Martelella</taxon>
    </lineage>
</organism>
<dbReference type="Pfam" id="PF00583">
    <property type="entry name" value="Acetyltransf_1"/>
    <property type="match status" value="1"/>
</dbReference>
<comment type="caution">
    <text evidence="2">The sequence shown here is derived from an EMBL/GenBank/DDBJ whole genome shotgun (WGS) entry which is preliminary data.</text>
</comment>
<keyword evidence="3" id="KW-1185">Reference proteome</keyword>
<dbReference type="OrthoDB" id="9797178at2"/>
<keyword evidence="2" id="KW-0808">Transferase</keyword>
<dbReference type="RefSeq" id="WP_141147138.1">
    <property type="nucleotide sequence ID" value="NZ_VHLG01000001.1"/>
</dbReference>
<reference evidence="2 3" key="1">
    <citation type="submission" date="2019-06" db="EMBL/GenBank/DDBJ databases">
        <authorList>
            <person name="Li M."/>
        </authorList>
    </citation>
    <scope>NUCLEOTIDE SEQUENCE [LARGE SCALE GENOMIC DNA]</scope>
    <source>
        <strain evidence="2 3">BGMRC2036</strain>
    </source>
</reference>
<dbReference type="PROSITE" id="PS51186">
    <property type="entry name" value="GNAT"/>
    <property type="match status" value="1"/>
</dbReference>
<dbReference type="AlphaFoldDB" id="A0A506UK53"/>
<sequence>MIIRRERAEDVDAIYPLVAKAFYGHPHSDGSEPAIIKRLRKAGALSLALVAEEYDMPVGHVAFSPVGFADRTEGWYGVGPLAVHPDYQGKGIGTALMLGGLELLRDTGANGAILVGDPGFYQRFGFRAEPQITHMGVPAENLLALPFEGELPKGEVAFHKAFFGEI</sequence>
<evidence type="ECO:0000259" key="1">
    <source>
        <dbReference type="PROSITE" id="PS51186"/>
    </source>
</evidence>
<evidence type="ECO:0000313" key="3">
    <source>
        <dbReference type="Proteomes" id="UP000318801"/>
    </source>
</evidence>
<accession>A0A506UK53</accession>
<dbReference type="Proteomes" id="UP000318801">
    <property type="component" value="Unassembled WGS sequence"/>
</dbReference>
<dbReference type="InterPro" id="IPR016181">
    <property type="entry name" value="Acyl_CoA_acyltransferase"/>
</dbReference>
<name>A0A506UK53_9HYPH</name>
<feature type="domain" description="N-acetyltransferase" evidence="1">
    <location>
        <begin position="1"/>
        <end position="148"/>
    </location>
</feature>
<evidence type="ECO:0000313" key="2">
    <source>
        <dbReference type="EMBL" id="TPW33643.1"/>
    </source>
</evidence>
<dbReference type="SUPFAM" id="SSF55729">
    <property type="entry name" value="Acyl-CoA N-acyltransferases (Nat)"/>
    <property type="match status" value="1"/>
</dbReference>
<gene>
    <name evidence="2" type="ORF">FJU08_01145</name>
</gene>
<dbReference type="EMBL" id="VHLG01000001">
    <property type="protein sequence ID" value="TPW33643.1"/>
    <property type="molecule type" value="Genomic_DNA"/>
</dbReference>
<dbReference type="InterPro" id="IPR000182">
    <property type="entry name" value="GNAT_dom"/>
</dbReference>
<dbReference type="GO" id="GO:0016747">
    <property type="term" value="F:acyltransferase activity, transferring groups other than amino-acyl groups"/>
    <property type="evidence" value="ECO:0007669"/>
    <property type="project" value="InterPro"/>
</dbReference>
<dbReference type="Gene3D" id="3.40.630.30">
    <property type="match status" value="1"/>
</dbReference>
<dbReference type="CDD" id="cd04301">
    <property type="entry name" value="NAT_SF"/>
    <property type="match status" value="1"/>
</dbReference>
<protein>
    <submittedName>
        <fullName evidence="2">N-acetyltransferase</fullName>
    </submittedName>
</protein>